<dbReference type="PRINTS" id="PR00344">
    <property type="entry name" value="BCTRLSENSOR"/>
</dbReference>
<comment type="subcellular location">
    <subcellularLocation>
        <location evidence="2">Cell membrane</location>
    </subcellularLocation>
</comment>
<evidence type="ECO:0000259" key="12">
    <source>
        <dbReference type="PROSITE" id="PS50885"/>
    </source>
</evidence>
<dbReference type="AlphaFoldDB" id="A0AA91LVU5"/>
<dbReference type="GO" id="GO:0000155">
    <property type="term" value="F:phosphorelay sensor kinase activity"/>
    <property type="evidence" value="ECO:0007669"/>
    <property type="project" value="InterPro"/>
</dbReference>
<dbReference type="Pfam" id="PF00672">
    <property type="entry name" value="HAMP"/>
    <property type="match status" value="1"/>
</dbReference>
<proteinExistence type="predicted"/>
<dbReference type="InterPro" id="IPR036097">
    <property type="entry name" value="HisK_dim/P_sf"/>
</dbReference>
<protein>
    <recommendedName>
        <fullName evidence="3">histidine kinase</fullName>
        <ecNumber evidence="3">2.7.13.3</ecNumber>
    </recommendedName>
</protein>
<evidence type="ECO:0000256" key="1">
    <source>
        <dbReference type="ARBA" id="ARBA00000085"/>
    </source>
</evidence>
<dbReference type="Gene3D" id="6.10.340.10">
    <property type="match status" value="1"/>
</dbReference>
<dbReference type="PANTHER" id="PTHR43711">
    <property type="entry name" value="TWO-COMPONENT HISTIDINE KINASE"/>
    <property type="match status" value="1"/>
</dbReference>
<dbReference type="CDD" id="cd00075">
    <property type="entry name" value="HATPase"/>
    <property type="match status" value="1"/>
</dbReference>
<dbReference type="PROSITE" id="PS50885">
    <property type="entry name" value="HAMP"/>
    <property type="match status" value="1"/>
</dbReference>
<dbReference type="InterPro" id="IPR003660">
    <property type="entry name" value="HAMP_dom"/>
</dbReference>
<keyword evidence="5" id="KW-0808">Transferase</keyword>
<keyword evidence="10" id="KW-0472">Membrane</keyword>
<evidence type="ECO:0000256" key="5">
    <source>
        <dbReference type="ARBA" id="ARBA00022679"/>
    </source>
</evidence>
<evidence type="ECO:0000256" key="3">
    <source>
        <dbReference type="ARBA" id="ARBA00012438"/>
    </source>
</evidence>
<keyword evidence="9" id="KW-0902">Two-component regulatory system</keyword>
<dbReference type="InterPro" id="IPR003594">
    <property type="entry name" value="HATPase_dom"/>
</dbReference>
<dbReference type="GO" id="GO:0005886">
    <property type="term" value="C:plasma membrane"/>
    <property type="evidence" value="ECO:0007669"/>
    <property type="project" value="UniProtKB-SubCell"/>
</dbReference>
<keyword evidence="8 10" id="KW-1133">Transmembrane helix</keyword>
<evidence type="ECO:0000256" key="4">
    <source>
        <dbReference type="ARBA" id="ARBA00022553"/>
    </source>
</evidence>
<dbReference type="SMART" id="SM00304">
    <property type="entry name" value="HAMP"/>
    <property type="match status" value="1"/>
</dbReference>
<evidence type="ECO:0000256" key="2">
    <source>
        <dbReference type="ARBA" id="ARBA00004236"/>
    </source>
</evidence>
<dbReference type="PROSITE" id="PS50109">
    <property type="entry name" value="HIS_KIN"/>
    <property type="match status" value="1"/>
</dbReference>
<dbReference type="InterPro" id="IPR050736">
    <property type="entry name" value="Sensor_HK_Regulatory"/>
</dbReference>
<dbReference type="SMART" id="SM00388">
    <property type="entry name" value="HisKA"/>
    <property type="match status" value="1"/>
</dbReference>
<organism evidence="13 14">
    <name type="scientific">Mycobacterium branderi</name>
    <dbReference type="NCBI Taxonomy" id="43348"/>
    <lineage>
        <taxon>Bacteria</taxon>
        <taxon>Bacillati</taxon>
        <taxon>Actinomycetota</taxon>
        <taxon>Actinomycetes</taxon>
        <taxon>Mycobacteriales</taxon>
        <taxon>Mycobacteriaceae</taxon>
        <taxon>Mycobacterium</taxon>
    </lineage>
</organism>
<gene>
    <name evidence="13" type="ORF">BST20_19010</name>
</gene>
<dbReference type="Pfam" id="PF00512">
    <property type="entry name" value="HisKA"/>
    <property type="match status" value="1"/>
</dbReference>
<accession>A0AA91LVU5</accession>
<keyword evidence="7 13" id="KW-0418">Kinase</keyword>
<dbReference type="InterPro" id="IPR036890">
    <property type="entry name" value="HATPase_C_sf"/>
</dbReference>
<evidence type="ECO:0000313" key="13">
    <source>
        <dbReference type="EMBL" id="ORA35248.1"/>
    </source>
</evidence>
<evidence type="ECO:0000256" key="6">
    <source>
        <dbReference type="ARBA" id="ARBA00022692"/>
    </source>
</evidence>
<dbReference type="Pfam" id="PF02518">
    <property type="entry name" value="HATPase_c"/>
    <property type="match status" value="1"/>
</dbReference>
<dbReference type="Gene3D" id="1.10.287.130">
    <property type="match status" value="1"/>
</dbReference>
<comment type="catalytic activity">
    <reaction evidence="1">
        <text>ATP + protein L-histidine = ADP + protein N-phospho-L-histidine.</text>
        <dbReference type="EC" id="2.7.13.3"/>
    </reaction>
</comment>
<evidence type="ECO:0000313" key="14">
    <source>
        <dbReference type="Proteomes" id="UP000192441"/>
    </source>
</evidence>
<feature type="transmembrane region" description="Helical" evidence="10">
    <location>
        <begin position="47"/>
        <end position="66"/>
    </location>
</feature>
<evidence type="ECO:0000256" key="9">
    <source>
        <dbReference type="ARBA" id="ARBA00023012"/>
    </source>
</evidence>
<keyword evidence="4" id="KW-0597">Phosphoprotein</keyword>
<feature type="non-terminal residue" evidence="13">
    <location>
        <position position="1"/>
    </location>
</feature>
<feature type="domain" description="HAMP" evidence="12">
    <location>
        <begin position="68"/>
        <end position="121"/>
    </location>
</feature>
<sequence>GPPPPPPPPPPDATATVVVHPLPTGGRVILVADTTQTTQVTRQLRQLMIGAGMATLLVAALLLVAASRAALRPLDRLTGLAKDITTGNRGRRLHPDRVDTELGRAASAFDGMLDALEASEQRAQRAAEAAQRAETATRRFLVDAAHELRTPIAGIQAAAEQLASNANQEQADPEAQYHRATLLLSDARRAGRLVADMLDLSRIDAGLPLNVQDADLPAVVDAEVDRAAMLAPQLTITRTGVDGLSVRADPTRVAQILSNLLDNARRHTPPGGRITVDVQTRDTTAQVTVTDTGPGIPDDERERIFERLVRLDTARARDHGGAGLGLPIARALARAHGGDLTCEPHDGGARFRLTLPLAR</sequence>
<evidence type="ECO:0000256" key="8">
    <source>
        <dbReference type="ARBA" id="ARBA00022989"/>
    </source>
</evidence>
<dbReference type="EC" id="2.7.13.3" evidence="3"/>
<evidence type="ECO:0000256" key="10">
    <source>
        <dbReference type="SAM" id="Phobius"/>
    </source>
</evidence>
<dbReference type="InterPro" id="IPR005467">
    <property type="entry name" value="His_kinase_dom"/>
</dbReference>
<dbReference type="EMBL" id="MVHM01000013">
    <property type="protein sequence ID" value="ORA35248.1"/>
    <property type="molecule type" value="Genomic_DNA"/>
</dbReference>
<dbReference type="PANTHER" id="PTHR43711:SF1">
    <property type="entry name" value="HISTIDINE KINASE 1"/>
    <property type="match status" value="1"/>
</dbReference>
<comment type="caution">
    <text evidence="13">The sequence shown here is derived from an EMBL/GenBank/DDBJ whole genome shotgun (WGS) entry which is preliminary data.</text>
</comment>
<name>A0AA91LVU5_9MYCO</name>
<dbReference type="Proteomes" id="UP000192441">
    <property type="component" value="Unassembled WGS sequence"/>
</dbReference>
<dbReference type="InterPro" id="IPR003661">
    <property type="entry name" value="HisK_dim/P_dom"/>
</dbReference>
<keyword evidence="6 10" id="KW-0812">Transmembrane</keyword>
<dbReference type="Gene3D" id="3.30.565.10">
    <property type="entry name" value="Histidine kinase-like ATPase, C-terminal domain"/>
    <property type="match status" value="1"/>
</dbReference>
<dbReference type="FunFam" id="3.30.565.10:FF:000006">
    <property type="entry name" value="Sensor histidine kinase WalK"/>
    <property type="match status" value="1"/>
</dbReference>
<dbReference type="InterPro" id="IPR004358">
    <property type="entry name" value="Sig_transdc_His_kin-like_C"/>
</dbReference>
<dbReference type="CDD" id="cd06225">
    <property type="entry name" value="HAMP"/>
    <property type="match status" value="1"/>
</dbReference>
<evidence type="ECO:0000259" key="11">
    <source>
        <dbReference type="PROSITE" id="PS50109"/>
    </source>
</evidence>
<feature type="domain" description="Histidine kinase" evidence="11">
    <location>
        <begin position="143"/>
        <end position="359"/>
    </location>
</feature>
<dbReference type="SUPFAM" id="SSF55874">
    <property type="entry name" value="ATPase domain of HSP90 chaperone/DNA topoisomerase II/histidine kinase"/>
    <property type="match status" value="1"/>
</dbReference>
<dbReference type="SMART" id="SM00387">
    <property type="entry name" value="HATPase_c"/>
    <property type="match status" value="1"/>
</dbReference>
<dbReference type="SUPFAM" id="SSF158472">
    <property type="entry name" value="HAMP domain-like"/>
    <property type="match status" value="1"/>
</dbReference>
<dbReference type="CDD" id="cd00082">
    <property type="entry name" value="HisKA"/>
    <property type="match status" value="1"/>
</dbReference>
<dbReference type="RefSeq" id="WP_083132956.1">
    <property type="nucleotide sequence ID" value="NZ_MVHM01000013.1"/>
</dbReference>
<reference evidence="13 14" key="1">
    <citation type="submission" date="2016-12" db="EMBL/GenBank/DDBJ databases">
        <title>The new phylogeny of genus Mycobacterium.</title>
        <authorList>
            <person name="Tortoli E."/>
            <person name="Trovato A."/>
            <person name="Cirillo D.M."/>
        </authorList>
    </citation>
    <scope>NUCLEOTIDE SEQUENCE [LARGE SCALE GENOMIC DNA]</scope>
    <source>
        <strain evidence="13 14">DSM 44624</strain>
    </source>
</reference>
<dbReference type="SUPFAM" id="SSF47384">
    <property type="entry name" value="Homodimeric domain of signal transducing histidine kinase"/>
    <property type="match status" value="1"/>
</dbReference>
<evidence type="ECO:0000256" key="7">
    <source>
        <dbReference type="ARBA" id="ARBA00022777"/>
    </source>
</evidence>